<name>A0A1F5ZTG1_9BACT</name>
<evidence type="ECO:0000313" key="9">
    <source>
        <dbReference type="Proteomes" id="UP000176923"/>
    </source>
</evidence>
<dbReference type="PRINTS" id="PR00420">
    <property type="entry name" value="RNGMNOXGNASE"/>
</dbReference>
<evidence type="ECO:0000256" key="1">
    <source>
        <dbReference type="ARBA" id="ARBA00001974"/>
    </source>
</evidence>
<comment type="cofactor">
    <cofactor evidence="1">
        <name>FAD</name>
        <dbReference type="ChEBI" id="CHEBI:57692"/>
    </cofactor>
</comment>
<dbReference type="GO" id="GO:0004502">
    <property type="term" value="F:kynurenine 3-monooxygenase activity"/>
    <property type="evidence" value="ECO:0007669"/>
    <property type="project" value="TreeGrafter"/>
</dbReference>
<dbReference type="Gene3D" id="3.50.50.60">
    <property type="entry name" value="FAD/NAD(P)-binding domain"/>
    <property type="match status" value="1"/>
</dbReference>
<protein>
    <recommendedName>
        <fullName evidence="7">FAD-binding domain-containing protein</fullName>
    </recommendedName>
</protein>
<keyword evidence="3" id="KW-0274">FAD</keyword>
<sequence length="437" mass="49614">MIIVGAGLGGSLMGIYLARSGHNVVVIERRSDLRTSKKSEGRSINMTLSPRGLVPLEKVGLASMMLSYAVPLKGRMIHEEDSALISQKYGKNDHEVLYSIKRTVVNSILLNTLQVHQNVHVLFNEQCISVSKRTNKLVIKNTRTGKLKHLSADVIIRADGSNSIIRKTLNPSDVKEETMEWGYKELVLPNLPNSDDSIQQTSLHIWPRKKGLLLALPNKDQSLTCTLVIPFVGPESFETLNSKNNIRDFIIKYYPDISEHVSTLTKNFLRNPVGSFLTIRTLHWYFKNKIVLLGDAVHAVFPFYGQGMNATFEDCAILSDCMDRYPNDLHSAFKMYQLKRKIHTDMLSCLSRKNFYELRDGVRSLRLLAKREIDISINKIIPTWLPLYTMIAHTSIPYADAVKRAERQDNLGKRLGLDLLIGLKAAQLWMRDVVNKR</sequence>
<evidence type="ECO:0000256" key="3">
    <source>
        <dbReference type="ARBA" id="ARBA00022827"/>
    </source>
</evidence>
<organism evidence="8 9">
    <name type="scientific">Candidatus Gottesmanbacteria bacterium RIFCSPHIGHO2_02_FULL_39_11</name>
    <dbReference type="NCBI Taxonomy" id="1798382"/>
    <lineage>
        <taxon>Bacteria</taxon>
        <taxon>Candidatus Gottesmaniibacteriota</taxon>
    </lineage>
</organism>
<reference evidence="8 9" key="1">
    <citation type="journal article" date="2016" name="Nat. Commun.">
        <title>Thousands of microbial genomes shed light on interconnected biogeochemical processes in an aquifer system.</title>
        <authorList>
            <person name="Anantharaman K."/>
            <person name="Brown C.T."/>
            <person name="Hug L.A."/>
            <person name="Sharon I."/>
            <person name="Castelle C.J."/>
            <person name="Probst A.J."/>
            <person name="Thomas B.C."/>
            <person name="Singh A."/>
            <person name="Wilkins M.J."/>
            <person name="Karaoz U."/>
            <person name="Brodie E.L."/>
            <person name="Williams K.H."/>
            <person name="Hubbard S.S."/>
            <person name="Banfield J.F."/>
        </authorList>
    </citation>
    <scope>NUCLEOTIDE SEQUENCE [LARGE SCALE GENOMIC DNA]</scope>
</reference>
<evidence type="ECO:0000256" key="5">
    <source>
        <dbReference type="ARBA" id="ARBA00023002"/>
    </source>
</evidence>
<accession>A0A1F5ZTG1</accession>
<dbReference type="Proteomes" id="UP000176923">
    <property type="component" value="Unassembled WGS sequence"/>
</dbReference>
<feature type="domain" description="FAD-binding" evidence="7">
    <location>
        <begin position="2"/>
        <end position="318"/>
    </location>
</feature>
<dbReference type="InterPro" id="IPR036188">
    <property type="entry name" value="FAD/NAD-bd_sf"/>
</dbReference>
<dbReference type="InterPro" id="IPR002938">
    <property type="entry name" value="FAD-bd"/>
</dbReference>
<dbReference type="Pfam" id="PF01494">
    <property type="entry name" value="FAD_binding_3"/>
    <property type="match status" value="1"/>
</dbReference>
<keyword evidence="4" id="KW-0521">NADP</keyword>
<dbReference type="EMBL" id="MFJL01000019">
    <property type="protein sequence ID" value="OGG15749.1"/>
    <property type="molecule type" value="Genomic_DNA"/>
</dbReference>
<keyword evidence="5" id="KW-0560">Oxidoreductase</keyword>
<evidence type="ECO:0000256" key="6">
    <source>
        <dbReference type="ARBA" id="ARBA00023033"/>
    </source>
</evidence>
<dbReference type="PANTHER" id="PTHR46028">
    <property type="entry name" value="KYNURENINE 3-MONOOXYGENASE"/>
    <property type="match status" value="1"/>
</dbReference>
<dbReference type="STRING" id="1798382.A3D77_01845"/>
<dbReference type="GO" id="GO:0071949">
    <property type="term" value="F:FAD binding"/>
    <property type="evidence" value="ECO:0007669"/>
    <property type="project" value="InterPro"/>
</dbReference>
<evidence type="ECO:0000259" key="7">
    <source>
        <dbReference type="Pfam" id="PF01494"/>
    </source>
</evidence>
<dbReference type="PANTHER" id="PTHR46028:SF2">
    <property type="entry name" value="KYNURENINE 3-MONOOXYGENASE"/>
    <property type="match status" value="1"/>
</dbReference>
<keyword evidence="2" id="KW-0285">Flavoprotein</keyword>
<dbReference type="SUPFAM" id="SSF51905">
    <property type="entry name" value="FAD/NAD(P)-binding domain"/>
    <property type="match status" value="1"/>
</dbReference>
<gene>
    <name evidence="8" type="ORF">A3D77_01845</name>
</gene>
<evidence type="ECO:0000313" key="8">
    <source>
        <dbReference type="EMBL" id="OGG15749.1"/>
    </source>
</evidence>
<evidence type="ECO:0000256" key="2">
    <source>
        <dbReference type="ARBA" id="ARBA00022630"/>
    </source>
</evidence>
<evidence type="ECO:0000256" key="4">
    <source>
        <dbReference type="ARBA" id="ARBA00022857"/>
    </source>
</evidence>
<dbReference type="GO" id="GO:0070189">
    <property type="term" value="P:kynurenine metabolic process"/>
    <property type="evidence" value="ECO:0007669"/>
    <property type="project" value="TreeGrafter"/>
</dbReference>
<comment type="caution">
    <text evidence="8">The sequence shown here is derived from an EMBL/GenBank/DDBJ whole genome shotgun (WGS) entry which is preliminary data.</text>
</comment>
<proteinExistence type="predicted"/>
<keyword evidence="6" id="KW-0503">Monooxygenase</keyword>
<dbReference type="AlphaFoldDB" id="A0A1F5ZTG1"/>